<dbReference type="InterPro" id="IPR002300">
    <property type="entry name" value="aa-tRNA-synth_Ia"/>
</dbReference>
<protein>
    <recommendedName>
        <fullName evidence="2">isoleucine--tRNA ligase</fullName>
        <ecNumber evidence="2">6.1.1.5</ecNumber>
    </recommendedName>
    <alternativeName>
        <fullName evidence="10">Isoleucyl-tRNA synthetase</fullName>
    </alternativeName>
</protein>
<evidence type="ECO:0000256" key="4">
    <source>
        <dbReference type="ARBA" id="ARBA00022723"/>
    </source>
</evidence>
<evidence type="ECO:0000256" key="12">
    <source>
        <dbReference type="RuleBase" id="RU363035"/>
    </source>
</evidence>
<dbReference type="FunFam" id="3.90.740.10:FF:000013">
    <property type="entry name" value="Isoleucine--tRNA ligase, chloroplastic/mitochondrial"/>
    <property type="match status" value="1"/>
</dbReference>
<dbReference type="PANTHER" id="PTHR42765:SF1">
    <property type="entry name" value="ISOLEUCINE--TRNA LIGASE, MITOCHONDRIAL"/>
    <property type="match status" value="1"/>
</dbReference>
<keyword evidence="3 12" id="KW-0436">Ligase</keyword>
<feature type="domain" description="Methionyl/Valyl/Leucyl/Isoleucyl-tRNA synthetase anticodon-binding" evidence="16">
    <location>
        <begin position="756"/>
        <end position="919"/>
    </location>
</feature>
<dbReference type="CDD" id="cd00818">
    <property type="entry name" value="IleRS_core"/>
    <property type="match status" value="1"/>
</dbReference>
<dbReference type="STRING" id="77586.A0A0D9VLS1"/>
<keyword evidence="4" id="KW-0479">Metal-binding</keyword>
<dbReference type="GO" id="GO:0004822">
    <property type="term" value="F:isoleucine-tRNA ligase activity"/>
    <property type="evidence" value="ECO:0007669"/>
    <property type="project" value="UniProtKB-EC"/>
</dbReference>
<dbReference type="InterPro" id="IPR002301">
    <property type="entry name" value="Ile-tRNA-ligase"/>
</dbReference>
<dbReference type="HAMAP" id="MF_02002">
    <property type="entry name" value="Ile_tRNA_synth_type1"/>
    <property type="match status" value="1"/>
</dbReference>
<keyword evidence="5 12" id="KW-0547">Nucleotide-binding</keyword>
<dbReference type="AlphaFoldDB" id="A0A0D9VLS1"/>
<dbReference type="PROSITE" id="PS00178">
    <property type="entry name" value="AA_TRNA_LIGASE_I"/>
    <property type="match status" value="1"/>
</dbReference>
<dbReference type="SUPFAM" id="SSF47323">
    <property type="entry name" value="Anticodon-binding domain of a subclass of class I aminoacyl-tRNA synthetases"/>
    <property type="match status" value="1"/>
</dbReference>
<proteinExistence type="inferred from homology"/>
<dbReference type="Gramene" id="LPERR02G28480.2">
    <property type="protein sequence ID" value="LPERR02G28480.2"/>
    <property type="gene ID" value="LPERR02G28480"/>
</dbReference>
<dbReference type="GO" id="GO:0000049">
    <property type="term" value="F:tRNA binding"/>
    <property type="evidence" value="ECO:0007669"/>
    <property type="project" value="InterPro"/>
</dbReference>
<dbReference type="Pfam" id="PF00133">
    <property type="entry name" value="tRNA-synt_1"/>
    <property type="match status" value="2"/>
</dbReference>
<dbReference type="InterPro" id="IPR010663">
    <property type="entry name" value="Znf_FPG/IleRS"/>
</dbReference>
<evidence type="ECO:0000256" key="10">
    <source>
        <dbReference type="ARBA" id="ARBA00032665"/>
    </source>
</evidence>
<dbReference type="InterPro" id="IPR009080">
    <property type="entry name" value="tRNAsynth_Ia_anticodon-bd"/>
</dbReference>
<reference evidence="18" key="2">
    <citation type="submission" date="2013-12" db="EMBL/GenBank/DDBJ databases">
        <authorList>
            <person name="Yu Y."/>
            <person name="Lee S."/>
            <person name="de Baynast K."/>
            <person name="Wissotski M."/>
            <person name="Liu L."/>
            <person name="Talag J."/>
            <person name="Goicoechea J."/>
            <person name="Angelova A."/>
            <person name="Jetty R."/>
            <person name="Kudrna D."/>
            <person name="Golser W."/>
            <person name="Rivera L."/>
            <person name="Zhang J."/>
            <person name="Wing R."/>
        </authorList>
    </citation>
    <scope>NUCLEOTIDE SEQUENCE</scope>
</reference>
<dbReference type="GO" id="GO:0009791">
    <property type="term" value="P:post-embryonic development"/>
    <property type="evidence" value="ECO:0007669"/>
    <property type="project" value="UniProtKB-ARBA"/>
</dbReference>
<evidence type="ECO:0000259" key="16">
    <source>
        <dbReference type="Pfam" id="PF08264"/>
    </source>
</evidence>
<dbReference type="Pfam" id="PF08264">
    <property type="entry name" value="Anticodon_1"/>
    <property type="match status" value="1"/>
</dbReference>
<evidence type="ECO:0000259" key="15">
    <source>
        <dbReference type="Pfam" id="PF06827"/>
    </source>
</evidence>
<dbReference type="InterPro" id="IPR050081">
    <property type="entry name" value="Ile-tRNA_ligase"/>
</dbReference>
<keyword evidence="7 12" id="KW-0067">ATP-binding</keyword>
<keyword evidence="9 12" id="KW-0030">Aminoacyl-tRNA synthetase</keyword>
<sequence length="1032" mass="115700">MDAASCCRVFSTQRCRFPLRRLAAPLPRRPLCSEPTSEPFAASTSKRRSRGPVMAAKKAAQGAKQEEGKYKHTVDLPKTSFGLRANSIMREPELQKLWEENQVLKRVSERNTGATFVLHDGPPYANGDLHMGHALNKILKDIINRYKSMDKETLNALTPIKLRQKAAKFAKATVTTQMNSFKRFGVWADWDNPYLTLSPEYEASQLEVFGQMVMKGYIYRGRKPVHWSPSSRTALAEAELEYSENHISKSIYAAFKVTNLSNPALLEEFLPNLCLAIWTTTPWTIPANAAVAVNPELTYAVVELQSVLQSESKSGGNQRKLGNMLSSESRKPFIIVAADLVSALESKWGMKLVIQKSFPGSALEHCRYIHPVNGNECSVVLGGDYITTESGTGLVHTAPGHGQEDYLTGLKYGLPIVSPVDDEGNFTAEAGQFSGLSVLGTGNAAVVKYLDEQCNLILEEPYKHKYPYDWRSKEPTIFRATEQWFASVDGFRNAAMDAIRRVSWFPSQAENRIVAMTSSRSDWCISRQRTWGVPIPVFYHVDSQEPLITEETIEHIKGIVSKKGSDAWWYMTIEDLLPEKYRDKASEYRKGTDTMDVWFDSGSSWAAVLAKRDGLNFPADVYLEGSDQHRGWFQSSLLTSIATTGKAPYSSVITHGFVLDEKGFKMSKSLGNVVDPEKVIVGGKNSKEEPGYGADVLRLWVSSVDYTGDVLVGPQILRQMSEMYRKLRGTMRFLLSNLHDWKPENSIPYSDLPKIDKYALFQLENVVTSMKDSYENYQFYKIYQILQRFAIVDLSNFYFDVAKDRLYVGGRVSFTRKSCQTVLSAHLLYLVRAIAPIMPHLAEDVWQNLPFQHILDDGSVAEYVFNLKWPVRNEEWLSVPKDDVDFLGVILELRSEVNKILESARTGKLIGSSLDAKVYLHAENVNTVSKLKELASANNDADALHRLFITSQVEILPSLSEETKSGVSNAGTFSDERTGNIWIGVTRADGEKCERCWNYTRDVGSFLDHPTLCARCHGVIDLPPVPAAAAVS</sequence>
<evidence type="ECO:0000256" key="7">
    <source>
        <dbReference type="ARBA" id="ARBA00022840"/>
    </source>
</evidence>
<evidence type="ECO:0000256" key="11">
    <source>
        <dbReference type="ARBA" id="ARBA00048359"/>
    </source>
</evidence>
<comment type="catalytic activity">
    <reaction evidence="11">
        <text>tRNA(Ile) + L-isoleucine + ATP = L-isoleucyl-tRNA(Ile) + AMP + diphosphate</text>
        <dbReference type="Rhea" id="RHEA:11060"/>
        <dbReference type="Rhea" id="RHEA-COMP:9666"/>
        <dbReference type="Rhea" id="RHEA-COMP:9695"/>
        <dbReference type="ChEBI" id="CHEBI:30616"/>
        <dbReference type="ChEBI" id="CHEBI:33019"/>
        <dbReference type="ChEBI" id="CHEBI:58045"/>
        <dbReference type="ChEBI" id="CHEBI:78442"/>
        <dbReference type="ChEBI" id="CHEBI:78528"/>
        <dbReference type="ChEBI" id="CHEBI:456215"/>
        <dbReference type="EC" id="6.1.1.5"/>
    </reaction>
</comment>
<dbReference type="eggNOG" id="KOG0433">
    <property type="taxonomic scope" value="Eukaryota"/>
</dbReference>
<evidence type="ECO:0000256" key="3">
    <source>
        <dbReference type="ARBA" id="ARBA00022598"/>
    </source>
</evidence>
<evidence type="ECO:0000256" key="13">
    <source>
        <dbReference type="SAM" id="MobiDB-lite"/>
    </source>
</evidence>
<evidence type="ECO:0000313" key="17">
    <source>
        <dbReference type="EnsemblPlants" id="LPERR02G28480.2"/>
    </source>
</evidence>
<evidence type="ECO:0000256" key="9">
    <source>
        <dbReference type="ARBA" id="ARBA00023146"/>
    </source>
</evidence>
<name>A0A0D9VLS1_9ORYZ</name>
<dbReference type="FunFam" id="1.10.10.830:FF:000003">
    <property type="entry name" value="Isoleucine--tRNA ligase, chloroplastic/mitochondrial"/>
    <property type="match status" value="1"/>
</dbReference>
<dbReference type="GO" id="GO:0005524">
    <property type="term" value="F:ATP binding"/>
    <property type="evidence" value="ECO:0007669"/>
    <property type="project" value="UniProtKB-KW"/>
</dbReference>
<evidence type="ECO:0000313" key="18">
    <source>
        <dbReference type="Proteomes" id="UP000032180"/>
    </source>
</evidence>
<dbReference type="GO" id="GO:0002161">
    <property type="term" value="F:aminoacyl-tRNA deacylase activity"/>
    <property type="evidence" value="ECO:0007669"/>
    <property type="project" value="InterPro"/>
</dbReference>
<reference evidence="17 18" key="1">
    <citation type="submission" date="2012-08" db="EMBL/GenBank/DDBJ databases">
        <title>Oryza genome evolution.</title>
        <authorList>
            <person name="Wing R.A."/>
        </authorList>
    </citation>
    <scope>NUCLEOTIDE SEQUENCE</scope>
</reference>
<dbReference type="GO" id="GO:0048608">
    <property type="term" value="P:reproductive structure development"/>
    <property type="evidence" value="ECO:0007669"/>
    <property type="project" value="UniProtKB-ARBA"/>
</dbReference>
<dbReference type="FunFam" id="1.10.730.20:FF:000001">
    <property type="entry name" value="Isoleucine--tRNA ligase"/>
    <property type="match status" value="1"/>
</dbReference>
<dbReference type="GO" id="GO:0005739">
    <property type="term" value="C:mitochondrion"/>
    <property type="evidence" value="ECO:0007669"/>
    <property type="project" value="TreeGrafter"/>
</dbReference>
<evidence type="ECO:0000256" key="6">
    <source>
        <dbReference type="ARBA" id="ARBA00022833"/>
    </source>
</evidence>
<feature type="domain" description="Zinc finger FPG/IleRS-type" evidence="15">
    <location>
        <begin position="990"/>
        <end position="1016"/>
    </location>
</feature>
<dbReference type="SUPFAM" id="SSF52374">
    <property type="entry name" value="Nucleotidylyl transferase"/>
    <property type="match status" value="1"/>
</dbReference>
<organism evidence="17 18">
    <name type="scientific">Leersia perrieri</name>
    <dbReference type="NCBI Taxonomy" id="77586"/>
    <lineage>
        <taxon>Eukaryota</taxon>
        <taxon>Viridiplantae</taxon>
        <taxon>Streptophyta</taxon>
        <taxon>Embryophyta</taxon>
        <taxon>Tracheophyta</taxon>
        <taxon>Spermatophyta</taxon>
        <taxon>Magnoliopsida</taxon>
        <taxon>Liliopsida</taxon>
        <taxon>Poales</taxon>
        <taxon>Poaceae</taxon>
        <taxon>BOP clade</taxon>
        <taxon>Oryzoideae</taxon>
        <taxon>Oryzeae</taxon>
        <taxon>Oryzinae</taxon>
        <taxon>Leersia</taxon>
    </lineage>
</organism>
<dbReference type="Pfam" id="PF06827">
    <property type="entry name" value="zf-FPG_IleRS"/>
    <property type="match status" value="1"/>
</dbReference>
<keyword evidence="8 12" id="KW-0648">Protein biosynthesis</keyword>
<dbReference type="InterPro" id="IPR001412">
    <property type="entry name" value="aa-tRNA-synth_I_CS"/>
</dbReference>
<reference evidence="17" key="3">
    <citation type="submission" date="2015-04" db="UniProtKB">
        <authorList>
            <consortium name="EnsemblPlants"/>
        </authorList>
    </citation>
    <scope>IDENTIFICATION</scope>
</reference>
<dbReference type="InterPro" id="IPR033708">
    <property type="entry name" value="Anticodon_Ile_BEm"/>
</dbReference>
<dbReference type="EC" id="6.1.1.5" evidence="2"/>
<dbReference type="Gene3D" id="3.40.50.620">
    <property type="entry name" value="HUPs"/>
    <property type="match status" value="2"/>
</dbReference>
<evidence type="ECO:0000259" key="14">
    <source>
        <dbReference type="Pfam" id="PF00133"/>
    </source>
</evidence>
<dbReference type="CDD" id="cd07960">
    <property type="entry name" value="Anticodon_Ia_Ile_BEm"/>
    <property type="match status" value="1"/>
</dbReference>
<dbReference type="Proteomes" id="UP000032180">
    <property type="component" value="Chromosome 2"/>
</dbReference>
<feature type="domain" description="Aminoacyl-tRNA synthetase class Ia" evidence="14">
    <location>
        <begin position="94"/>
        <end position="150"/>
    </location>
</feature>
<dbReference type="InterPro" id="IPR014729">
    <property type="entry name" value="Rossmann-like_a/b/a_fold"/>
</dbReference>
<feature type="domain" description="Aminoacyl-tRNA synthetase class Ia" evidence="14">
    <location>
        <begin position="153"/>
        <end position="710"/>
    </location>
</feature>
<dbReference type="Gene3D" id="1.10.10.830">
    <property type="entry name" value="Ile-tRNA synthetase CP2 domain-like"/>
    <property type="match status" value="1"/>
</dbReference>
<evidence type="ECO:0000256" key="5">
    <source>
        <dbReference type="ARBA" id="ARBA00022741"/>
    </source>
</evidence>
<dbReference type="PANTHER" id="PTHR42765">
    <property type="entry name" value="SOLEUCYL-TRNA SYNTHETASE"/>
    <property type="match status" value="1"/>
</dbReference>
<comment type="similarity">
    <text evidence="1 12">Belongs to the class-I aminoacyl-tRNA synthetase family.</text>
</comment>
<dbReference type="InterPro" id="IPR023585">
    <property type="entry name" value="Ile-tRNA-ligase_type1"/>
</dbReference>
<dbReference type="Gene3D" id="1.10.730.20">
    <property type="match status" value="1"/>
</dbReference>
<dbReference type="GO" id="GO:0006428">
    <property type="term" value="P:isoleucyl-tRNA aminoacylation"/>
    <property type="evidence" value="ECO:0007669"/>
    <property type="project" value="InterPro"/>
</dbReference>
<feature type="region of interest" description="Disordered" evidence="13">
    <location>
        <begin position="28"/>
        <end position="70"/>
    </location>
</feature>
<dbReference type="GO" id="GO:0046872">
    <property type="term" value="F:metal ion binding"/>
    <property type="evidence" value="ECO:0007669"/>
    <property type="project" value="UniProtKB-KW"/>
</dbReference>
<keyword evidence="18" id="KW-1185">Reference proteome</keyword>
<keyword evidence="6" id="KW-0862">Zinc</keyword>
<dbReference type="GO" id="GO:0032543">
    <property type="term" value="P:mitochondrial translation"/>
    <property type="evidence" value="ECO:0007669"/>
    <property type="project" value="TreeGrafter"/>
</dbReference>
<dbReference type="NCBIfam" id="TIGR00392">
    <property type="entry name" value="ileS"/>
    <property type="match status" value="1"/>
</dbReference>
<accession>A0A0D9VLS1</accession>
<dbReference type="PRINTS" id="PR00984">
    <property type="entry name" value="TRNASYNTHILE"/>
</dbReference>
<dbReference type="EnsemblPlants" id="LPERR02G28480.2">
    <property type="protein sequence ID" value="LPERR02G28480.2"/>
    <property type="gene ID" value="LPERR02G28480"/>
</dbReference>
<dbReference type="InterPro" id="IPR013155">
    <property type="entry name" value="M/V/L/I-tRNA-synth_anticd-bd"/>
</dbReference>
<dbReference type="InterPro" id="IPR009008">
    <property type="entry name" value="Val/Leu/Ile-tRNA-synth_edit"/>
</dbReference>
<evidence type="ECO:0000256" key="1">
    <source>
        <dbReference type="ARBA" id="ARBA00005594"/>
    </source>
</evidence>
<evidence type="ECO:0000256" key="8">
    <source>
        <dbReference type="ARBA" id="ARBA00022917"/>
    </source>
</evidence>
<evidence type="ECO:0000256" key="2">
    <source>
        <dbReference type="ARBA" id="ARBA00013165"/>
    </source>
</evidence>
<dbReference type="Gene3D" id="3.90.740.10">
    <property type="entry name" value="Valyl/Leucyl/Isoleucyl-tRNA synthetase, editing domain"/>
    <property type="match status" value="1"/>
</dbReference>
<dbReference type="SUPFAM" id="SSF50677">
    <property type="entry name" value="ValRS/IleRS/LeuRS editing domain"/>
    <property type="match status" value="1"/>
</dbReference>